<dbReference type="OrthoDB" id="118142at2"/>
<dbReference type="Proteomes" id="UP000067448">
    <property type="component" value="Unassembled WGS sequence"/>
</dbReference>
<keyword evidence="2" id="KW-0597">Phosphoprotein</keyword>
<dbReference type="NCBIfam" id="TIGR00229">
    <property type="entry name" value="sensory_box"/>
    <property type="match status" value="1"/>
</dbReference>
<dbReference type="InterPro" id="IPR052016">
    <property type="entry name" value="Bact_Sigma-Reg"/>
</dbReference>
<dbReference type="Gene3D" id="3.30.450.20">
    <property type="entry name" value="PAS domain"/>
    <property type="match status" value="1"/>
</dbReference>
<dbReference type="FunFam" id="3.60.40.10:FF:000005">
    <property type="entry name" value="Serine/threonine protein phosphatase"/>
    <property type="match status" value="1"/>
</dbReference>
<dbReference type="SMART" id="SM00065">
    <property type="entry name" value="GAF"/>
    <property type="match status" value="1"/>
</dbReference>
<evidence type="ECO:0000256" key="9">
    <source>
        <dbReference type="ARBA" id="ARBA00022842"/>
    </source>
</evidence>
<evidence type="ECO:0000256" key="8">
    <source>
        <dbReference type="ARBA" id="ARBA00022840"/>
    </source>
</evidence>
<accession>A0A100JVN7</accession>
<dbReference type="GO" id="GO:0004722">
    <property type="term" value="F:protein serine/threonine phosphatase activity"/>
    <property type="evidence" value="ECO:0007669"/>
    <property type="project" value="UniProtKB-EC"/>
</dbReference>
<evidence type="ECO:0000313" key="17">
    <source>
        <dbReference type="EMBL" id="GAQ66539.1"/>
    </source>
</evidence>
<feature type="domain" description="PAS" evidence="16">
    <location>
        <begin position="20"/>
        <end position="74"/>
    </location>
</feature>
<evidence type="ECO:0000256" key="4">
    <source>
        <dbReference type="ARBA" id="ARBA00022723"/>
    </source>
</evidence>
<keyword evidence="3" id="KW-0808">Transferase</keyword>
<dbReference type="PROSITE" id="PS50112">
    <property type="entry name" value="PAS"/>
    <property type="match status" value="1"/>
</dbReference>
<evidence type="ECO:0000256" key="5">
    <source>
        <dbReference type="ARBA" id="ARBA00022741"/>
    </source>
</evidence>
<dbReference type="EMBL" id="BCMM01000042">
    <property type="protein sequence ID" value="GAQ66539.1"/>
    <property type="molecule type" value="Genomic_DNA"/>
</dbReference>
<dbReference type="InterPro" id="IPR035965">
    <property type="entry name" value="PAS-like_dom_sf"/>
</dbReference>
<keyword evidence="6" id="KW-0418">Kinase</keyword>
<keyword evidence="8" id="KW-0067">ATP-binding</keyword>
<dbReference type="GO" id="GO:0016301">
    <property type="term" value="F:kinase activity"/>
    <property type="evidence" value="ECO:0007669"/>
    <property type="project" value="UniProtKB-KW"/>
</dbReference>
<dbReference type="InterPro" id="IPR000014">
    <property type="entry name" value="PAS"/>
</dbReference>
<evidence type="ECO:0000256" key="6">
    <source>
        <dbReference type="ARBA" id="ARBA00022777"/>
    </source>
</evidence>
<name>A0A100JVN7_STRSC</name>
<evidence type="ECO:0000256" key="13">
    <source>
        <dbReference type="ARBA" id="ARBA00056274"/>
    </source>
</evidence>
<reference evidence="18" key="3">
    <citation type="submission" date="2016-02" db="EMBL/GenBank/DDBJ databases">
        <title>Draft genome of pathogenic Streptomyces sp. in Japan.</title>
        <authorList>
            <person name="Tomihama T."/>
            <person name="Ikenaga M."/>
            <person name="Sakai M."/>
            <person name="Okubo T."/>
            <person name="Ikeda S."/>
        </authorList>
    </citation>
    <scope>NUCLEOTIDE SEQUENCE [LARGE SCALE GENOMIC DNA]</scope>
    <source>
        <strain evidence="18">S58</strain>
    </source>
</reference>
<evidence type="ECO:0000256" key="11">
    <source>
        <dbReference type="ARBA" id="ARBA00023211"/>
    </source>
</evidence>
<dbReference type="GO" id="GO:0046872">
    <property type="term" value="F:metal ion binding"/>
    <property type="evidence" value="ECO:0007669"/>
    <property type="project" value="UniProtKB-KW"/>
</dbReference>
<evidence type="ECO:0000256" key="7">
    <source>
        <dbReference type="ARBA" id="ARBA00022801"/>
    </source>
</evidence>
<dbReference type="CDD" id="cd00130">
    <property type="entry name" value="PAS"/>
    <property type="match status" value="1"/>
</dbReference>
<dbReference type="SMART" id="SM00091">
    <property type="entry name" value="PAS"/>
    <property type="match status" value="1"/>
</dbReference>
<dbReference type="InterPro" id="IPR036457">
    <property type="entry name" value="PPM-type-like_dom_sf"/>
</dbReference>
<dbReference type="Gene3D" id="3.60.40.10">
    <property type="entry name" value="PPM-type phosphatase domain"/>
    <property type="match status" value="1"/>
</dbReference>
<dbReference type="Pfam" id="PF01590">
    <property type="entry name" value="GAF"/>
    <property type="match status" value="1"/>
</dbReference>
<dbReference type="AlphaFoldDB" id="A0A100JVN7"/>
<dbReference type="PANTHER" id="PTHR43156">
    <property type="entry name" value="STAGE II SPORULATION PROTEIN E-RELATED"/>
    <property type="match status" value="1"/>
</dbReference>
<keyword evidence="11" id="KW-0464">Manganese</keyword>
<dbReference type="InterPro" id="IPR003018">
    <property type="entry name" value="GAF"/>
</dbReference>
<proteinExistence type="predicted"/>
<keyword evidence="5" id="KW-0547">Nucleotide-binding</keyword>
<dbReference type="PANTHER" id="PTHR43156:SF2">
    <property type="entry name" value="STAGE II SPORULATION PROTEIN E"/>
    <property type="match status" value="1"/>
</dbReference>
<comment type="function">
    <text evidence="13">Primarily acts as an independent SigF regulator that is sensitive to the osmosensory signal, mediating the cross talk of PknD with the SigF regulon. Possesses both phosphatase and kinase activities. The kinase domain functions as a classic anti-sigma factor-like kinase to phosphorylate the anti-anti-sigma factor domain at the canonical regulatory site, and the phosphatase domain antagonizes this activity.</text>
</comment>
<dbReference type="GO" id="GO:0005524">
    <property type="term" value="F:ATP binding"/>
    <property type="evidence" value="ECO:0007669"/>
    <property type="project" value="UniProtKB-KW"/>
</dbReference>
<evidence type="ECO:0000256" key="10">
    <source>
        <dbReference type="ARBA" id="ARBA00022912"/>
    </source>
</evidence>
<reference evidence="17 18" key="2">
    <citation type="journal article" date="2016" name="Genome Announc.">
        <title>Draft Genome Sequences of Streptomyces scabiei S58, Streptomyces turgidiscabies T45, and Streptomyces acidiscabies a10, the Pathogens of Potato Common Scab, Isolated in Japan.</title>
        <authorList>
            <person name="Tomihama T."/>
            <person name="Nishi Y."/>
            <person name="Sakai M."/>
            <person name="Ikenaga M."/>
            <person name="Okubo T."/>
            <person name="Ikeda S."/>
        </authorList>
    </citation>
    <scope>NUCLEOTIDE SEQUENCE [LARGE SCALE GENOMIC DNA]</scope>
    <source>
        <strain evidence="17 18">S58</strain>
    </source>
</reference>
<evidence type="ECO:0000256" key="1">
    <source>
        <dbReference type="ARBA" id="ARBA00013081"/>
    </source>
</evidence>
<dbReference type="EC" id="3.1.3.16" evidence="1"/>
<dbReference type="FunFam" id="3.30.450.40:FF:000035">
    <property type="entry name" value="PAS sensor protein"/>
    <property type="match status" value="1"/>
</dbReference>
<evidence type="ECO:0000313" key="18">
    <source>
        <dbReference type="Proteomes" id="UP000067448"/>
    </source>
</evidence>
<sequence length="581" mass="60856">MVEGAVPGAGGEGRSWPAAGPDLWRQVVEQLGTALMVIDPAARILAVNPAAERLLGRTADAMRGRDAHELLHRDAGGGALVRERCPLLRALAEKAGAGGDGDSYLRGDGRLITIAWSASPLTESGSFTGMAVLFTDTAGGRGTRRERAERAAYTSALEDLTERLTLVADITDVLGQTLDADEALARLGRLLVPRLADWTAVDLRTGSGQVHRVAVTGPAGRDTALESGRERLPEAGEADPSPLVRVLNGGDPVLWDGVGAAVPPGSPLATRHSDFLRTVGATSVVTVPLGSGPQITGALTLVRTDPAHPFDTADLEVVGDIGRRVGLVVDNARRYGRQRAVAEAMQRNLLGPLPQPGRLRLAARYQPAPVGSQVGGDWYDAFELKDGTLALVIGDVVGHDLTAAAGMSQLHGILRSLAWDHVGLPGGVVDRLDDAMPSITTVPMATLVLARVEGHPHDGPWTLRWTSAGHPPPLLLTADGHARYLEAGQGLLLGARLGDGDGDSRPNATEPLPPGSTLLLYTDGLIEIPGSDLDTGLTRLRRHALGLAHASLDTLCDQLLARMPPGSTDDVALLALRLPSE</sequence>
<dbReference type="Pfam" id="PF08448">
    <property type="entry name" value="PAS_4"/>
    <property type="match status" value="1"/>
</dbReference>
<dbReference type="Pfam" id="PF07228">
    <property type="entry name" value="SpoIIE"/>
    <property type="match status" value="1"/>
</dbReference>
<keyword evidence="10" id="KW-0904">Protein phosphatase</keyword>
<comment type="caution">
    <text evidence="17">The sequence shown here is derived from an EMBL/GenBank/DDBJ whole genome shotgun (WGS) entry which is preliminary data.</text>
</comment>
<keyword evidence="9" id="KW-0460">Magnesium</keyword>
<evidence type="ECO:0000256" key="15">
    <source>
        <dbReference type="ARBA" id="ARBA00081350"/>
    </source>
</evidence>
<evidence type="ECO:0000256" key="14">
    <source>
        <dbReference type="ARBA" id="ARBA00075117"/>
    </source>
</evidence>
<evidence type="ECO:0000256" key="3">
    <source>
        <dbReference type="ARBA" id="ARBA00022679"/>
    </source>
</evidence>
<dbReference type="SUPFAM" id="SSF81606">
    <property type="entry name" value="PP2C-like"/>
    <property type="match status" value="1"/>
</dbReference>
<dbReference type="RefSeq" id="WP_059083767.1">
    <property type="nucleotide sequence ID" value="NZ_BCMM01000042.1"/>
</dbReference>
<dbReference type="SMART" id="SM00331">
    <property type="entry name" value="PP2C_SIG"/>
    <property type="match status" value="1"/>
</dbReference>
<protein>
    <recommendedName>
        <fullName evidence="1">protein-serine/threonine phosphatase</fullName>
        <ecNumber evidence="1">3.1.3.16</ecNumber>
    </recommendedName>
    <alternativeName>
        <fullName evidence="15">Protein-serine/threonine phosphatase</fullName>
    </alternativeName>
    <alternativeName>
        <fullName evidence="14">Serine/threonine-protein kinase</fullName>
    </alternativeName>
</protein>
<evidence type="ECO:0000256" key="2">
    <source>
        <dbReference type="ARBA" id="ARBA00022553"/>
    </source>
</evidence>
<comment type="catalytic activity">
    <reaction evidence="12">
        <text>O-phospho-L-seryl-[protein] + H2O = L-seryl-[protein] + phosphate</text>
        <dbReference type="Rhea" id="RHEA:20629"/>
        <dbReference type="Rhea" id="RHEA-COMP:9863"/>
        <dbReference type="Rhea" id="RHEA-COMP:11604"/>
        <dbReference type="ChEBI" id="CHEBI:15377"/>
        <dbReference type="ChEBI" id="CHEBI:29999"/>
        <dbReference type="ChEBI" id="CHEBI:43474"/>
        <dbReference type="ChEBI" id="CHEBI:83421"/>
        <dbReference type="EC" id="3.1.3.16"/>
    </reaction>
</comment>
<dbReference type="SUPFAM" id="SSF55781">
    <property type="entry name" value="GAF domain-like"/>
    <property type="match status" value="1"/>
</dbReference>
<reference evidence="18" key="1">
    <citation type="submission" date="2015-11" db="EMBL/GenBank/DDBJ databases">
        <authorList>
            <consortium name="Cross-ministerial Strategic Innovation Promotion Program (SIP) consortium"/>
            <person name="Tomihama T."/>
            <person name="Ikenaga M."/>
            <person name="Sakai M."/>
            <person name="Okubo T."/>
            <person name="Ikeda S."/>
        </authorList>
    </citation>
    <scope>NUCLEOTIDE SEQUENCE [LARGE SCALE GENOMIC DNA]</scope>
    <source>
        <strain evidence="18">S58</strain>
    </source>
</reference>
<keyword evidence="4" id="KW-0479">Metal-binding</keyword>
<evidence type="ECO:0000259" key="16">
    <source>
        <dbReference type="PROSITE" id="PS50112"/>
    </source>
</evidence>
<dbReference type="Gene3D" id="3.30.450.40">
    <property type="match status" value="1"/>
</dbReference>
<dbReference type="InterPro" id="IPR013656">
    <property type="entry name" value="PAS_4"/>
</dbReference>
<organism evidence="17 18">
    <name type="scientific">Streptomyces scabiei</name>
    <dbReference type="NCBI Taxonomy" id="1930"/>
    <lineage>
        <taxon>Bacteria</taxon>
        <taxon>Bacillati</taxon>
        <taxon>Actinomycetota</taxon>
        <taxon>Actinomycetes</taxon>
        <taxon>Kitasatosporales</taxon>
        <taxon>Streptomycetaceae</taxon>
        <taxon>Streptomyces</taxon>
    </lineage>
</organism>
<dbReference type="InterPro" id="IPR029016">
    <property type="entry name" value="GAF-like_dom_sf"/>
</dbReference>
<dbReference type="InterPro" id="IPR001932">
    <property type="entry name" value="PPM-type_phosphatase-like_dom"/>
</dbReference>
<dbReference type="SUPFAM" id="SSF55785">
    <property type="entry name" value="PYP-like sensor domain (PAS domain)"/>
    <property type="match status" value="1"/>
</dbReference>
<keyword evidence="7" id="KW-0378">Hydrolase</keyword>
<evidence type="ECO:0000256" key="12">
    <source>
        <dbReference type="ARBA" id="ARBA00047761"/>
    </source>
</evidence>
<gene>
    <name evidence="17" type="ORF">SsS58_06973</name>
</gene>